<keyword evidence="1" id="KW-0472">Membrane</keyword>
<reference evidence="2" key="1">
    <citation type="submission" date="2018-06" db="EMBL/GenBank/DDBJ databases">
        <authorList>
            <person name="Zhirakovskaya E."/>
        </authorList>
    </citation>
    <scope>NUCLEOTIDE SEQUENCE</scope>
</reference>
<dbReference type="InterPro" id="IPR049708">
    <property type="entry name" value="PP0621-like"/>
</dbReference>
<keyword evidence="1" id="KW-1133">Transmembrane helix</keyword>
<gene>
    <name evidence="2" type="ORF">MNBD_GAMMA25-936</name>
</gene>
<keyword evidence="1" id="KW-0812">Transmembrane</keyword>
<dbReference type="AlphaFoldDB" id="A0A3B1ATQ1"/>
<organism evidence="2">
    <name type="scientific">hydrothermal vent metagenome</name>
    <dbReference type="NCBI Taxonomy" id="652676"/>
    <lineage>
        <taxon>unclassified sequences</taxon>
        <taxon>metagenomes</taxon>
        <taxon>ecological metagenomes</taxon>
    </lineage>
</organism>
<accession>A0A3B1ATQ1</accession>
<sequence>MGLIRLVVILVIVWLVYSLTRRWLATLDQKKNFKKQAGSSRIETMVSCAHCGLHIPQQEAIQAQDKYYCSDKHKKLAESS</sequence>
<evidence type="ECO:0000313" key="2">
    <source>
        <dbReference type="EMBL" id="VAX09359.1"/>
    </source>
</evidence>
<dbReference type="NCBIfam" id="NF041023">
    <property type="entry name" value="PP0621_fam"/>
    <property type="match status" value="1"/>
</dbReference>
<name>A0A3B1ATQ1_9ZZZZ</name>
<evidence type="ECO:0008006" key="3">
    <source>
        <dbReference type="Google" id="ProtNLM"/>
    </source>
</evidence>
<protein>
    <recommendedName>
        <fullName evidence="3">Preprotein translocase subunit YajC</fullName>
    </recommendedName>
</protein>
<proteinExistence type="predicted"/>
<feature type="transmembrane region" description="Helical" evidence="1">
    <location>
        <begin position="6"/>
        <end position="24"/>
    </location>
</feature>
<dbReference type="EMBL" id="UOFY01000036">
    <property type="protein sequence ID" value="VAX09359.1"/>
    <property type="molecule type" value="Genomic_DNA"/>
</dbReference>
<evidence type="ECO:0000256" key="1">
    <source>
        <dbReference type="SAM" id="Phobius"/>
    </source>
</evidence>